<evidence type="ECO:0000313" key="2">
    <source>
        <dbReference type="EMBL" id="OEH92003.1"/>
    </source>
</evidence>
<evidence type="ECO:0000313" key="3">
    <source>
        <dbReference type="Proteomes" id="UP000095209"/>
    </source>
</evidence>
<dbReference type="AlphaFoldDB" id="A0A1E5LD55"/>
<dbReference type="STRING" id="1305675.BFG57_17210"/>
<evidence type="ECO:0000256" key="1">
    <source>
        <dbReference type="SAM" id="Phobius"/>
    </source>
</evidence>
<keyword evidence="3" id="KW-1185">Reference proteome</keyword>
<proteinExistence type="predicted"/>
<organism evidence="2 3">
    <name type="scientific">Bacillus solimangrovi</name>
    <dbReference type="NCBI Taxonomy" id="1305675"/>
    <lineage>
        <taxon>Bacteria</taxon>
        <taxon>Bacillati</taxon>
        <taxon>Bacillota</taxon>
        <taxon>Bacilli</taxon>
        <taxon>Bacillales</taxon>
        <taxon>Bacillaceae</taxon>
        <taxon>Bacillus</taxon>
    </lineage>
</organism>
<keyword evidence="1" id="KW-0472">Membrane</keyword>
<protein>
    <submittedName>
        <fullName evidence="2">Uncharacterized protein</fullName>
    </submittedName>
</protein>
<feature type="transmembrane region" description="Helical" evidence="1">
    <location>
        <begin position="125"/>
        <end position="145"/>
    </location>
</feature>
<dbReference type="Proteomes" id="UP000095209">
    <property type="component" value="Unassembled WGS sequence"/>
</dbReference>
<feature type="transmembrane region" description="Helical" evidence="1">
    <location>
        <begin position="85"/>
        <end position="104"/>
    </location>
</feature>
<dbReference type="RefSeq" id="WP_069717963.1">
    <property type="nucleotide sequence ID" value="NZ_MJEH01000038.1"/>
</dbReference>
<gene>
    <name evidence="2" type="ORF">BFG57_17210</name>
</gene>
<comment type="caution">
    <text evidence="2">The sequence shown here is derived from an EMBL/GenBank/DDBJ whole genome shotgun (WGS) entry which is preliminary data.</text>
</comment>
<feature type="transmembrane region" description="Helical" evidence="1">
    <location>
        <begin position="48"/>
        <end position="65"/>
    </location>
</feature>
<sequence length="146" mass="16915">MFGFEAISLLIKGKSLIYLLNPRFQPLWQLEQEKLGDSAVTYRGQQGIVMLIVSGLFLYLMLSSLREIPIIFLRDALFLLFENELVTIFIVLLIFVNFNIAQLLDFKVLEQKNGDAKQQFKKARMMKVLMIIPLVLVLQVLIVFYV</sequence>
<accession>A0A1E5LD55</accession>
<name>A0A1E5LD55_9BACI</name>
<keyword evidence="1" id="KW-1133">Transmembrane helix</keyword>
<keyword evidence="1" id="KW-0812">Transmembrane</keyword>
<dbReference type="EMBL" id="MJEH01000038">
    <property type="protein sequence ID" value="OEH92003.1"/>
    <property type="molecule type" value="Genomic_DNA"/>
</dbReference>
<reference evidence="2 3" key="1">
    <citation type="submission" date="2016-08" db="EMBL/GenBank/DDBJ databases">
        <title>Genome of Bacillus solimangrovi GH2-4.</title>
        <authorList>
            <person name="Lim S."/>
            <person name="Kim B.-C."/>
        </authorList>
    </citation>
    <scope>NUCLEOTIDE SEQUENCE [LARGE SCALE GENOMIC DNA]</scope>
    <source>
        <strain evidence="2 3">GH2-4</strain>
    </source>
</reference>